<dbReference type="SUPFAM" id="SSF48452">
    <property type="entry name" value="TPR-like"/>
    <property type="match status" value="2"/>
</dbReference>
<keyword evidence="1" id="KW-0802">TPR repeat</keyword>
<dbReference type="Proteomes" id="UP001595526">
    <property type="component" value="Unassembled WGS sequence"/>
</dbReference>
<dbReference type="EMBL" id="JBHRTA010000009">
    <property type="protein sequence ID" value="MFC3196879.1"/>
    <property type="molecule type" value="Genomic_DNA"/>
</dbReference>
<keyword evidence="2" id="KW-0812">Transmembrane</keyword>
<evidence type="ECO:0000256" key="2">
    <source>
        <dbReference type="SAM" id="Phobius"/>
    </source>
</evidence>
<dbReference type="SMART" id="SM00028">
    <property type="entry name" value="TPR"/>
    <property type="match status" value="3"/>
</dbReference>
<dbReference type="InterPro" id="IPR024983">
    <property type="entry name" value="CHAT_dom"/>
</dbReference>
<dbReference type="PROSITE" id="PS50005">
    <property type="entry name" value="TPR"/>
    <property type="match status" value="1"/>
</dbReference>
<keyword evidence="5" id="KW-1185">Reference proteome</keyword>
<dbReference type="RefSeq" id="WP_379020024.1">
    <property type="nucleotide sequence ID" value="NZ_JBHRTA010000009.1"/>
</dbReference>
<feature type="transmembrane region" description="Helical" evidence="2">
    <location>
        <begin position="920"/>
        <end position="942"/>
    </location>
</feature>
<dbReference type="Pfam" id="PF13181">
    <property type="entry name" value="TPR_8"/>
    <property type="match status" value="1"/>
</dbReference>
<evidence type="ECO:0000313" key="5">
    <source>
        <dbReference type="Proteomes" id="UP001595526"/>
    </source>
</evidence>
<evidence type="ECO:0000259" key="3">
    <source>
        <dbReference type="Pfam" id="PF12770"/>
    </source>
</evidence>
<evidence type="ECO:0000313" key="4">
    <source>
        <dbReference type="EMBL" id="MFC3196879.1"/>
    </source>
</evidence>
<dbReference type="Pfam" id="PF12770">
    <property type="entry name" value="CHAT"/>
    <property type="match status" value="1"/>
</dbReference>
<keyword evidence="2" id="KW-1133">Transmembrane helix</keyword>
<organism evidence="4 5">
    <name type="scientific">Parapedobacter deserti</name>
    <dbReference type="NCBI Taxonomy" id="1912957"/>
    <lineage>
        <taxon>Bacteria</taxon>
        <taxon>Pseudomonadati</taxon>
        <taxon>Bacteroidota</taxon>
        <taxon>Sphingobacteriia</taxon>
        <taxon>Sphingobacteriales</taxon>
        <taxon>Sphingobacteriaceae</taxon>
        <taxon>Parapedobacter</taxon>
    </lineage>
</organism>
<reference evidence="5" key="1">
    <citation type="journal article" date="2019" name="Int. J. Syst. Evol. Microbiol.">
        <title>The Global Catalogue of Microorganisms (GCM) 10K type strain sequencing project: providing services to taxonomists for standard genome sequencing and annotation.</title>
        <authorList>
            <consortium name="The Broad Institute Genomics Platform"/>
            <consortium name="The Broad Institute Genome Sequencing Center for Infectious Disease"/>
            <person name="Wu L."/>
            <person name="Ma J."/>
        </authorList>
    </citation>
    <scope>NUCLEOTIDE SEQUENCE [LARGE SCALE GENOMIC DNA]</scope>
    <source>
        <strain evidence="5">KCTC 52416</strain>
    </source>
</reference>
<evidence type="ECO:0000256" key="1">
    <source>
        <dbReference type="PROSITE-ProRule" id="PRU00339"/>
    </source>
</evidence>
<feature type="domain" description="CHAT" evidence="3">
    <location>
        <begin position="631"/>
        <end position="910"/>
    </location>
</feature>
<feature type="repeat" description="TPR" evidence="1">
    <location>
        <begin position="81"/>
        <end position="114"/>
    </location>
</feature>
<accession>A0ABV7JFP9</accession>
<proteinExistence type="predicted"/>
<dbReference type="InterPro" id="IPR019734">
    <property type="entry name" value="TPR_rpt"/>
</dbReference>
<keyword evidence="2" id="KW-0472">Membrane</keyword>
<dbReference type="PANTHER" id="PTHR10098">
    <property type="entry name" value="RAPSYN-RELATED"/>
    <property type="match status" value="1"/>
</dbReference>
<gene>
    <name evidence="4" type="ORF">ACFOET_04555</name>
</gene>
<protein>
    <submittedName>
        <fullName evidence="4">CHAT domain-containing protein</fullName>
    </submittedName>
</protein>
<name>A0ABV7JFP9_9SPHI</name>
<dbReference type="InterPro" id="IPR011990">
    <property type="entry name" value="TPR-like_helical_dom_sf"/>
</dbReference>
<dbReference type="Gene3D" id="1.25.40.10">
    <property type="entry name" value="Tetratricopeptide repeat domain"/>
    <property type="match status" value="2"/>
</dbReference>
<comment type="caution">
    <text evidence="4">The sequence shown here is derived from an EMBL/GenBank/DDBJ whole genome shotgun (WGS) entry which is preliminary data.</text>
</comment>
<sequence length="948" mass="108083">MKRSAIGILIVIQLILFAVSLSGAYGRAQIDNADTSVVSRYEAEKVRYLRLGREMQWEEALAIALACEATFVGKLPPKSEADLIYNIGYIYDKSEQYQLALDYFHRSIALYEAIHDVDSLDLRNDLALAYNNIGVTHANTGFFTQRKASYLKAKEIWESMGDEVDKNNLISLYGNLLRLFSQYGDKRAAGELISTVNEHFDRWVAEEAFGKGKKGVDRQKPRALYHVDKHRLNILYTDLTDNKSGGLAHLDSLRMHFNRMDYRDQKQYSSYLLSAINGAAAPLVDYDDPKERQLKKRYLDLGMRESIRLGDRYNEMIFHTQWVNFYLFSADDYEKALTHLDKALQIGREMDIREFNLLNIYLKRGDVLQQTGRFEEAEQMAYHGFSLLLGEPVTDLYTVQREAFAQRNDLFYINALREVAKIYKNQYEKAGDPEHAELAHHFYVIAADLFHTYYQKGVYNPWLDMSNADINEGLLSMHIGLARTDHSELINTMENNASQHLWKEFEAKYQQYSRVPDSLLLQRNRLLAQVGQTDTAQTLQDELESVQLQIHTIDPTYAPFFEASFDVTVLQHQLQPDQLVLKYEVTNAGVYAFSIGADAISVTALGHKDTLLQQVQAYYEVLKAVQADYRAPSEDLYRLLVEPLQIQTAAINTLIIIPENILSFLPFETLINPDSGKPLIYHYHISYSHSLKLWHLQQQPVADGSQKVSLAAFSPSYSDHYLASLADNDGVYRERLQDIEGAAQEAEYVTRAWEGDLYRQARKQDFLDNTAQYQVYHFAMHALLDEADHRNSSLLFQDEEPLFYDELYGLHFPAELVVLSACNTGVGKLEKGEGLMSLSRALTYSGVRSSVYSLWQVPDEETAEIMTGFYAHLKTGQTKAEALANAKRDFLTNNPMKSHPFFWAGFVVNGHIGSLPSSGFPYWIVGLVAVIVMLAVIVIVVIGRKAFS</sequence>